<feature type="domain" description="Glycosyltransferase subfamily 4-like N-terminal" evidence="1">
    <location>
        <begin position="15"/>
        <end position="177"/>
    </location>
</feature>
<dbReference type="OrthoDB" id="5147801at2"/>
<reference evidence="2 3" key="1">
    <citation type="submission" date="2018-09" db="EMBL/GenBank/DDBJ databases">
        <authorList>
            <person name="Zhu H."/>
        </authorList>
    </citation>
    <scope>NUCLEOTIDE SEQUENCE [LARGE SCALE GENOMIC DNA]</scope>
    <source>
        <strain evidence="2 3">K2R01-6</strain>
    </source>
</reference>
<gene>
    <name evidence="2" type="ORF">D3876_04870</name>
</gene>
<evidence type="ECO:0000313" key="3">
    <source>
        <dbReference type="Proteomes" id="UP000286100"/>
    </source>
</evidence>
<dbReference type="PANTHER" id="PTHR12526">
    <property type="entry name" value="GLYCOSYLTRANSFERASE"/>
    <property type="match status" value="1"/>
</dbReference>
<keyword evidence="3" id="KW-1185">Reference proteome</keyword>
<dbReference type="RefSeq" id="WP_119759995.1">
    <property type="nucleotide sequence ID" value="NZ_QYUM01000002.1"/>
</dbReference>
<dbReference type="Gene3D" id="3.40.50.2000">
    <property type="entry name" value="Glycogen Phosphorylase B"/>
    <property type="match status" value="2"/>
</dbReference>
<dbReference type="InterPro" id="IPR028098">
    <property type="entry name" value="Glyco_trans_4-like_N"/>
</dbReference>
<proteinExistence type="predicted"/>
<dbReference type="PANTHER" id="PTHR12526:SF636">
    <property type="entry name" value="BLL3647 PROTEIN"/>
    <property type="match status" value="1"/>
</dbReference>
<comment type="caution">
    <text evidence="2">The sequence shown here is derived from an EMBL/GenBank/DDBJ whole genome shotgun (WGS) entry which is preliminary data.</text>
</comment>
<dbReference type="Pfam" id="PF13692">
    <property type="entry name" value="Glyco_trans_1_4"/>
    <property type="match status" value="1"/>
</dbReference>
<accession>A0A418WQX2</accession>
<dbReference type="SUPFAM" id="SSF53756">
    <property type="entry name" value="UDP-Glycosyltransferase/glycogen phosphorylase"/>
    <property type="match status" value="1"/>
</dbReference>
<dbReference type="GO" id="GO:0016757">
    <property type="term" value="F:glycosyltransferase activity"/>
    <property type="evidence" value="ECO:0007669"/>
    <property type="project" value="UniProtKB-ARBA"/>
</dbReference>
<dbReference type="Proteomes" id="UP000286100">
    <property type="component" value="Unassembled WGS sequence"/>
</dbReference>
<name>A0A418WQX2_9SPHN</name>
<evidence type="ECO:0000313" key="2">
    <source>
        <dbReference type="EMBL" id="RJF93642.1"/>
    </source>
</evidence>
<organism evidence="2 3">
    <name type="scientific">Sphingomonas cavernae</name>
    <dbReference type="NCBI Taxonomy" id="2320861"/>
    <lineage>
        <taxon>Bacteria</taxon>
        <taxon>Pseudomonadati</taxon>
        <taxon>Pseudomonadota</taxon>
        <taxon>Alphaproteobacteria</taxon>
        <taxon>Sphingomonadales</taxon>
        <taxon>Sphingomonadaceae</taxon>
        <taxon>Sphingomonas</taxon>
    </lineage>
</organism>
<sequence length="396" mass="42439">MADVTLLHVITALNVGGAETMLARLVAQGAPSIDQRILSLMTPGPAGERIAAGGTPIDTLSIHRRLASPTRALNLMRLARHRRPDLIMGWMHHGHIASWLAARAVSPAPPLIWNVRHSLDDIRNEKWTTQQVMRLGAVLSKRPAAIIYNSHAARTQYEALGYSPRHALVIPNGFDCDKYRPDPAAPRRLRGLFGIDEDAVVVGMVARAHPMKDPGNLVEAVRRARSDGADIHLLIVGQGMASADAAHARAMASGLPPDRYTLVDGRADVAAWLGGLDILALPSAWGEGFPNIVGEAMACGVPCIATDVGESRSIIAETGLVVPPRDPDALARALVQLVDAGSEARRRLGQAARGRIIERYALHDVAARYVELYRDVLAHHGPAPTRGLPGQKGVPA</sequence>
<evidence type="ECO:0000259" key="1">
    <source>
        <dbReference type="Pfam" id="PF13439"/>
    </source>
</evidence>
<dbReference type="Pfam" id="PF13439">
    <property type="entry name" value="Glyco_transf_4"/>
    <property type="match status" value="1"/>
</dbReference>
<protein>
    <submittedName>
        <fullName evidence="2">Glycosyltransferase</fullName>
    </submittedName>
</protein>
<dbReference type="AlphaFoldDB" id="A0A418WQX2"/>
<dbReference type="EMBL" id="QYUM01000002">
    <property type="protein sequence ID" value="RJF93642.1"/>
    <property type="molecule type" value="Genomic_DNA"/>
</dbReference>
<keyword evidence="2" id="KW-0808">Transferase</keyword>